<feature type="domain" description="Cation-transporting P-type ATPase N-terminal" evidence="5">
    <location>
        <begin position="60"/>
        <end position="133"/>
    </location>
</feature>
<dbReference type="GO" id="GO:0005886">
    <property type="term" value="C:plasma membrane"/>
    <property type="evidence" value="ECO:0007669"/>
    <property type="project" value="UniProtKB-SubCell"/>
</dbReference>
<keyword evidence="7" id="KW-1185">Reference proteome</keyword>
<keyword evidence="4" id="KW-0812">Transmembrane</keyword>
<evidence type="ECO:0000259" key="5">
    <source>
        <dbReference type="SMART" id="SM00831"/>
    </source>
</evidence>
<keyword evidence="2" id="KW-1003">Cell membrane</keyword>
<dbReference type="AlphaFoldDB" id="A0A9N9GU85"/>
<dbReference type="InterPro" id="IPR023298">
    <property type="entry name" value="ATPase_P-typ_TM_dom_sf"/>
</dbReference>
<feature type="transmembrane region" description="Helical" evidence="4">
    <location>
        <begin position="109"/>
        <end position="132"/>
    </location>
</feature>
<dbReference type="Proteomes" id="UP000789572">
    <property type="component" value="Unassembled WGS sequence"/>
</dbReference>
<comment type="caution">
    <text evidence="6">The sequence shown here is derived from an EMBL/GenBank/DDBJ whole genome shotgun (WGS) entry which is preliminary data.</text>
</comment>
<evidence type="ECO:0000256" key="1">
    <source>
        <dbReference type="ARBA" id="ARBA00004651"/>
    </source>
</evidence>
<reference evidence="6" key="1">
    <citation type="submission" date="2021-06" db="EMBL/GenBank/DDBJ databases">
        <authorList>
            <person name="Kallberg Y."/>
            <person name="Tangrot J."/>
            <person name="Rosling A."/>
        </authorList>
    </citation>
    <scope>NUCLEOTIDE SEQUENCE</scope>
    <source>
        <strain evidence="6">IA702</strain>
    </source>
</reference>
<dbReference type="PANTHER" id="PTHR43294:SF21">
    <property type="entry name" value="CATION TRANSPORTING ATPASE"/>
    <property type="match status" value="1"/>
</dbReference>
<dbReference type="SMART" id="SM00831">
    <property type="entry name" value="Cation_ATPase_N"/>
    <property type="match status" value="1"/>
</dbReference>
<evidence type="ECO:0000313" key="7">
    <source>
        <dbReference type="Proteomes" id="UP000789572"/>
    </source>
</evidence>
<feature type="compositionally biased region" description="Basic and acidic residues" evidence="3">
    <location>
        <begin position="1"/>
        <end position="10"/>
    </location>
</feature>
<dbReference type="InterPro" id="IPR004014">
    <property type="entry name" value="ATPase_P-typ_cation-transptr_N"/>
</dbReference>
<proteinExistence type="predicted"/>
<dbReference type="PANTHER" id="PTHR43294">
    <property type="entry name" value="SODIUM/POTASSIUM-TRANSPORTING ATPASE SUBUNIT ALPHA"/>
    <property type="match status" value="1"/>
</dbReference>
<dbReference type="GO" id="GO:0036376">
    <property type="term" value="P:sodium ion export across plasma membrane"/>
    <property type="evidence" value="ECO:0007669"/>
    <property type="project" value="TreeGrafter"/>
</dbReference>
<evidence type="ECO:0000256" key="3">
    <source>
        <dbReference type="SAM" id="MobiDB-lite"/>
    </source>
</evidence>
<keyword evidence="4" id="KW-1133">Transmembrane helix</keyword>
<keyword evidence="4" id="KW-0472">Membrane</keyword>
<evidence type="ECO:0000256" key="2">
    <source>
        <dbReference type="ARBA" id="ARBA00022475"/>
    </source>
</evidence>
<dbReference type="GO" id="GO:1902600">
    <property type="term" value="P:proton transmembrane transport"/>
    <property type="evidence" value="ECO:0007669"/>
    <property type="project" value="TreeGrafter"/>
</dbReference>
<comment type="subcellular location">
    <subcellularLocation>
        <location evidence="1">Cell membrane</location>
        <topology evidence="1">Multi-pass membrane protein</topology>
    </subcellularLocation>
</comment>
<dbReference type="Gene3D" id="1.20.1110.10">
    <property type="entry name" value="Calcium-transporting ATPase, transmembrane domain"/>
    <property type="match status" value="1"/>
</dbReference>
<dbReference type="EMBL" id="CAJVPJ010003083">
    <property type="protein sequence ID" value="CAG8634495.1"/>
    <property type="molecule type" value="Genomic_DNA"/>
</dbReference>
<dbReference type="Pfam" id="PF00690">
    <property type="entry name" value="Cation_ATPase_N"/>
    <property type="match status" value="1"/>
</dbReference>
<dbReference type="OrthoDB" id="2434672at2759"/>
<evidence type="ECO:0000256" key="4">
    <source>
        <dbReference type="SAM" id="Phobius"/>
    </source>
</evidence>
<dbReference type="InterPro" id="IPR050510">
    <property type="entry name" value="Cation_transp_ATPase_P-type"/>
</dbReference>
<evidence type="ECO:0000313" key="6">
    <source>
        <dbReference type="EMBL" id="CAG8634495.1"/>
    </source>
</evidence>
<name>A0A9N9GU85_9GLOM</name>
<dbReference type="GO" id="GO:0006883">
    <property type="term" value="P:intracellular sodium ion homeostasis"/>
    <property type="evidence" value="ECO:0007669"/>
    <property type="project" value="TreeGrafter"/>
</dbReference>
<accession>A0A9N9GU85</accession>
<sequence>MSENRQREEIEVASPTTPQLKRHSSQLSVEYKTLTIKLEEARTKTIEVDDKRIKDELDINYHKLTLNELGLRFATSISSGISSASAARRLQRNGKNIISPPESKLFIKFFEYSFGGFCPLLWFASLICFLAWKPLGEPTPDKQNLGLAILLLIVIFLQAMFNGYQDWTTNS</sequence>
<dbReference type="SUPFAM" id="SSF81665">
    <property type="entry name" value="Calcium ATPase, transmembrane domain M"/>
    <property type="match status" value="1"/>
</dbReference>
<feature type="transmembrane region" description="Helical" evidence="4">
    <location>
        <begin position="144"/>
        <end position="164"/>
    </location>
</feature>
<dbReference type="GO" id="GO:0030007">
    <property type="term" value="P:intracellular potassium ion homeostasis"/>
    <property type="evidence" value="ECO:0007669"/>
    <property type="project" value="TreeGrafter"/>
</dbReference>
<feature type="non-terminal residue" evidence="6">
    <location>
        <position position="171"/>
    </location>
</feature>
<dbReference type="GO" id="GO:0005391">
    <property type="term" value="F:P-type sodium:potassium-exchanging transporter activity"/>
    <property type="evidence" value="ECO:0007669"/>
    <property type="project" value="TreeGrafter"/>
</dbReference>
<dbReference type="GO" id="GO:1990573">
    <property type="term" value="P:potassium ion import across plasma membrane"/>
    <property type="evidence" value="ECO:0007669"/>
    <property type="project" value="TreeGrafter"/>
</dbReference>
<dbReference type="Gene3D" id="2.70.150.10">
    <property type="entry name" value="Calcium-transporting ATPase, cytoplasmic transduction domain A"/>
    <property type="match status" value="1"/>
</dbReference>
<gene>
    <name evidence="6" type="ORF">POCULU_LOCUS9078</name>
</gene>
<protein>
    <submittedName>
        <fullName evidence="6">10506_t:CDS:1</fullName>
    </submittedName>
</protein>
<feature type="region of interest" description="Disordered" evidence="3">
    <location>
        <begin position="1"/>
        <end position="24"/>
    </location>
</feature>
<organism evidence="6 7">
    <name type="scientific">Paraglomus occultum</name>
    <dbReference type="NCBI Taxonomy" id="144539"/>
    <lineage>
        <taxon>Eukaryota</taxon>
        <taxon>Fungi</taxon>
        <taxon>Fungi incertae sedis</taxon>
        <taxon>Mucoromycota</taxon>
        <taxon>Glomeromycotina</taxon>
        <taxon>Glomeromycetes</taxon>
        <taxon>Paraglomerales</taxon>
        <taxon>Paraglomeraceae</taxon>
        <taxon>Paraglomus</taxon>
    </lineage>
</organism>